<dbReference type="InterPro" id="IPR015421">
    <property type="entry name" value="PyrdxlP-dep_Trfase_major"/>
</dbReference>
<dbReference type="PANTHER" id="PTHR45688">
    <property type="match status" value="1"/>
</dbReference>
<evidence type="ECO:0000256" key="1">
    <source>
        <dbReference type="ARBA" id="ARBA00001933"/>
    </source>
</evidence>
<dbReference type="Gene3D" id="3.90.1150.10">
    <property type="entry name" value="Aspartate Aminotransferase, domain 1"/>
    <property type="match status" value="1"/>
</dbReference>
<evidence type="ECO:0000256" key="8">
    <source>
        <dbReference type="ARBA" id="ARBA00022946"/>
    </source>
</evidence>
<evidence type="ECO:0000256" key="7">
    <source>
        <dbReference type="ARBA" id="ARBA00022898"/>
    </source>
</evidence>
<keyword evidence="5" id="KW-0032">Aminotransferase</keyword>
<keyword evidence="7 9" id="KW-0663">Pyridoxal phosphate</keyword>
<name>A0A1F7WJN0_9BACT</name>
<dbReference type="GO" id="GO:0030170">
    <property type="term" value="F:pyridoxal phosphate binding"/>
    <property type="evidence" value="ECO:0007669"/>
    <property type="project" value="InterPro"/>
</dbReference>
<dbReference type="AlphaFoldDB" id="A0A1F7WJN0"/>
<comment type="subunit">
    <text evidence="3">Homotetramer.</text>
</comment>
<dbReference type="Gene3D" id="3.40.640.10">
    <property type="entry name" value="Type I PLP-dependent aspartate aminotransferase-like (Major domain)"/>
    <property type="match status" value="1"/>
</dbReference>
<proteinExistence type="inferred from homology"/>
<reference evidence="10 11" key="1">
    <citation type="journal article" date="2016" name="Nat. Commun.">
        <title>Thousands of microbial genomes shed light on interconnected biogeochemical processes in an aquifer system.</title>
        <authorList>
            <person name="Anantharaman K."/>
            <person name="Brown C.T."/>
            <person name="Hug L.A."/>
            <person name="Sharon I."/>
            <person name="Castelle C.J."/>
            <person name="Probst A.J."/>
            <person name="Thomas B.C."/>
            <person name="Singh A."/>
            <person name="Wilkins M.J."/>
            <person name="Karaoz U."/>
            <person name="Brodie E.L."/>
            <person name="Williams K.H."/>
            <person name="Hubbard S.S."/>
            <person name="Banfield J.F."/>
        </authorList>
    </citation>
    <scope>NUCLEOTIDE SEQUENCE [LARGE SCALE GENOMIC DNA]</scope>
</reference>
<dbReference type="PANTHER" id="PTHR45688:SF3">
    <property type="entry name" value="ALANINE--GLYOXYLATE AMINOTRANSFERASE 2, MITOCHONDRIAL"/>
    <property type="match status" value="1"/>
</dbReference>
<dbReference type="SUPFAM" id="SSF53383">
    <property type="entry name" value="PLP-dependent transferases"/>
    <property type="match status" value="1"/>
</dbReference>
<comment type="caution">
    <text evidence="10">The sequence shown here is derived from an EMBL/GenBank/DDBJ whole genome shotgun (WGS) entry which is preliminary data.</text>
</comment>
<accession>A0A1F7WJN0</accession>
<evidence type="ECO:0000313" key="10">
    <source>
        <dbReference type="EMBL" id="OGM03026.1"/>
    </source>
</evidence>
<dbReference type="InterPro" id="IPR015424">
    <property type="entry name" value="PyrdxlP-dep_Trfase"/>
</dbReference>
<dbReference type="PIRSF" id="PIRSF000521">
    <property type="entry name" value="Transaminase_4ab_Lys_Orn"/>
    <property type="match status" value="1"/>
</dbReference>
<evidence type="ECO:0000256" key="2">
    <source>
        <dbReference type="ARBA" id="ARBA00008954"/>
    </source>
</evidence>
<comment type="similarity">
    <text evidence="2 9">Belongs to the class-III pyridoxal-phosphate-dependent aminotransferase family.</text>
</comment>
<dbReference type="InterPro" id="IPR005814">
    <property type="entry name" value="Aminotrans_3"/>
</dbReference>
<evidence type="ECO:0000256" key="6">
    <source>
        <dbReference type="ARBA" id="ARBA00022679"/>
    </source>
</evidence>
<keyword evidence="6" id="KW-0808">Transferase</keyword>
<dbReference type="InterPro" id="IPR049704">
    <property type="entry name" value="Aminotrans_3_PPA_site"/>
</dbReference>
<dbReference type="Proteomes" id="UP000178735">
    <property type="component" value="Unassembled WGS sequence"/>
</dbReference>
<organism evidence="10 11">
    <name type="scientific">Candidatus Wallbacteria bacterium GWC2_49_35</name>
    <dbReference type="NCBI Taxonomy" id="1817813"/>
    <lineage>
        <taxon>Bacteria</taxon>
        <taxon>Candidatus Walliibacteriota</taxon>
    </lineage>
</organism>
<protein>
    <recommendedName>
        <fullName evidence="4">alanine--glyoxylate transaminase</fullName>
        <ecNumber evidence="4">2.6.1.44</ecNumber>
    </recommendedName>
</protein>
<dbReference type="STRING" id="1817813.A2008_01435"/>
<evidence type="ECO:0000256" key="5">
    <source>
        <dbReference type="ARBA" id="ARBA00022576"/>
    </source>
</evidence>
<dbReference type="EMBL" id="MGFH01000190">
    <property type="protein sequence ID" value="OGM03026.1"/>
    <property type="molecule type" value="Genomic_DNA"/>
</dbReference>
<dbReference type="FunFam" id="3.40.640.10:FF:000004">
    <property type="entry name" value="Acetylornithine aminotransferase"/>
    <property type="match status" value="1"/>
</dbReference>
<sequence length="418" mass="46445">MNSKEISDIFNSKFAPFVRPYYGDPLIVSKAEGVHIWDIDGKKYLDAYSGVATVSMGHSNKRINDAVKAQMDRFGHISYIYRFEPAAEYASVLLNKCGGDYSRLFFTNSGSESVDLAIMIARAATASESIFTFSEGYHGGTFLTKFSTGLDTWHAKIEAPPEIFYITTPECVTCRHRTCETSRCICLNKACEKFEQLNRKGLRPIMIVEPVLGVGGIITPPLHYFKMLSEVIDEYNVFLICDEVQTGFGRVGGAFFGFQKFGLKPDIVCMGKAIANGYPLGAVVFKEETSEKVKDMLHFSTFGGNPLSIAAALEVIKLIDEMDILNVVEENGRVFLRDMRLFFEEHTAVKRIRGAGYSVGIDFETDDEAAAALNAARSEGLLVGIGGRKKNVIRVQPPLTFTTDNFHETVEIFKKVLK</sequence>
<dbReference type="CDD" id="cd00610">
    <property type="entry name" value="OAT_like"/>
    <property type="match status" value="1"/>
</dbReference>
<comment type="cofactor">
    <cofactor evidence="1">
        <name>pyridoxal 5'-phosphate</name>
        <dbReference type="ChEBI" id="CHEBI:597326"/>
    </cofactor>
</comment>
<dbReference type="Pfam" id="PF00202">
    <property type="entry name" value="Aminotran_3"/>
    <property type="match status" value="1"/>
</dbReference>
<dbReference type="GO" id="GO:0008453">
    <property type="term" value="F:alanine-glyoxylate transaminase activity"/>
    <property type="evidence" value="ECO:0007669"/>
    <property type="project" value="UniProtKB-EC"/>
</dbReference>
<evidence type="ECO:0000313" key="11">
    <source>
        <dbReference type="Proteomes" id="UP000178735"/>
    </source>
</evidence>
<dbReference type="EC" id="2.6.1.44" evidence="4"/>
<evidence type="ECO:0000256" key="4">
    <source>
        <dbReference type="ARBA" id="ARBA00013049"/>
    </source>
</evidence>
<evidence type="ECO:0000256" key="9">
    <source>
        <dbReference type="RuleBase" id="RU003560"/>
    </source>
</evidence>
<dbReference type="InterPro" id="IPR015422">
    <property type="entry name" value="PyrdxlP-dep_Trfase_small"/>
</dbReference>
<gene>
    <name evidence="10" type="ORF">A2008_01435</name>
</gene>
<dbReference type="PROSITE" id="PS00600">
    <property type="entry name" value="AA_TRANSFER_CLASS_3"/>
    <property type="match status" value="1"/>
</dbReference>
<evidence type="ECO:0000256" key="3">
    <source>
        <dbReference type="ARBA" id="ARBA00011881"/>
    </source>
</evidence>
<keyword evidence="8" id="KW-0809">Transit peptide</keyword>